<evidence type="ECO:0000256" key="2">
    <source>
        <dbReference type="PROSITE-ProRule" id="PRU00235"/>
    </source>
</evidence>
<feature type="repeat" description="RCC1" evidence="2">
    <location>
        <begin position="202"/>
        <end position="254"/>
    </location>
</feature>
<dbReference type="Pfam" id="PF00415">
    <property type="entry name" value="RCC1"/>
    <property type="match status" value="2"/>
</dbReference>
<dbReference type="PANTHER" id="PTHR22872">
    <property type="entry name" value="BTK-BINDING PROTEIN-RELATED"/>
    <property type="match status" value="1"/>
</dbReference>
<dbReference type="SUPFAM" id="SSF50985">
    <property type="entry name" value="RCC1/BLIP-II"/>
    <property type="match status" value="1"/>
</dbReference>
<evidence type="ECO:0000256" key="1">
    <source>
        <dbReference type="ARBA" id="ARBA00022737"/>
    </source>
</evidence>
<accession>A0ABV0RLR7</accession>
<dbReference type="Proteomes" id="UP001434883">
    <property type="component" value="Unassembled WGS sequence"/>
</dbReference>
<evidence type="ECO:0008006" key="5">
    <source>
        <dbReference type="Google" id="ProtNLM"/>
    </source>
</evidence>
<comment type="caution">
    <text evidence="3">The sequence shown here is derived from an EMBL/GenBank/DDBJ whole genome shotgun (WGS) entry which is preliminary data.</text>
</comment>
<dbReference type="PROSITE" id="PS50012">
    <property type="entry name" value="RCC1_3"/>
    <property type="match status" value="1"/>
</dbReference>
<keyword evidence="1" id="KW-0677">Repeat</keyword>
<dbReference type="InterPro" id="IPR000408">
    <property type="entry name" value="Reg_chr_condens"/>
</dbReference>
<dbReference type="InterPro" id="IPR009091">
    <property type="entry name" value="RCC1/BLIP-II"/>
</dbReference>
<evidence type="ECO:0000313" key="3">
    <source>
        <dbReference type="EMBL" id="MEQ2209124.1"/>
    </source>
</evidence>
<dbReference type="Gene3D" id="2.130.10.30">
    <property type="entry name" value="Regulator of chromosome condensation 1/beta-lactamase-inhibitor protein II"/>
    <property type="match status" value="2"/>
</dbReference>
<dbReference type="PANTHER" id="PTHR22872:SF2">
    <property type="entry name" value="INHIBITOR OF BRUTON TYROSINE KINASE"/>
    <property type="match status" value="1"/>
</dbReference>
<name>A0ABV0RLR7_9TELE</name>
<keyword evidence="4" id="KW-1185">Reference proteome</keyword>
<dbReference type="InterPro" id="IPR051625">
    <property type="entry name" value="Signaling_Regulatory_Domain"/>
</dbReference>
<gene>
    <name evidence="3" type="ORF">XENOCAPTIV_024721</name>
</gene>
<evidence type="ECO:0000313" key="4">
    <source>
        <dbReference type="Proteomes" id="UP001434883"/>
    </source>
</evidence>
<sequence length="321" mass="35779">DDADLCSELLQESLDALRALPEATLFDEGTVSSVWLEVVERATKFLSDIHGSASTKSNIPLQDEHLALAILLELAVQRGTLSQLLSAVLLLLRLWENGTREMDNERSTQGTSAPLLPLLQRFHNIHSSKEEPVPEEDAEKRVSSSCLAVVLFTPRTTRAQHWYVLAGITADGELYTWGRGNYGRLGHGFPVYLHPLYFVSTGQVWSWGDGDYGKLGRGGSDGCKTPKLVEKLQDLDIVKSFAWSSCSEWSVGQRVPFVVDVCSMTFEQLDLLLRQVSEDMDGSSDWPPPQEKECMVVATLNLLRLQVRNIMSTDEPTHLFC</sequence>
<protein>
    <recommendedName>
        <fullName evidence="5">HERC2</fullName>
    </recommendedName>
</protein>
<dbReference type="EMBL" id="JAHRIN010050996">
    <property type="protein sequence ID" value="MEQ2209124.1"/>
    <property type="molecule type" value="Genomic_DNA"/>
</dbReference>
<reference evidence="3 4" key="1">
    <citation type="submission" date="2021-06" db="EMBL/GenBank/DDBJ databases">
        <authorList>
            <person name="Palmer J.M."/>
        </authorList>
    </citation>
    <scope>NUCLEOTIDE SEQUENCE [LARGE SCALE GENOMIC DNA]</scope>
    <source>
        <strain evidence="3 4">XC_2019</strain>
        <tissue evidence="3">Muscle</tissue>
    </source>
</reference>
<feature type="non-terminal residue" evidence="3">
    <location>
        <position position="1"/>
    </location>
</feature>
<organism evidence="3 4">
    <name type="scientific">Xenoophorus captivus</name>
    <dbReference type="NCBI Taxonomy" id="1517983"/>
    <lineage>
        <taxon>Eukaryota</taxon>
        <taxon>Metazoa</taxon>
        <taxon>Chordata</taxon>
        <taxon>Craniata</taxon>
        <taxon>Vertebrata</taxon>
        <taxon>Euteleostomi</taxon>
        <taxon>Actinopterygii</taxon>
        <taxon>Neopterygii</taxon>
        <taxon>Teleostei</taxon>
        <taxon>Neoteleostei</taxon>
        <taxon>Acanthomorphata</taxon>
        <taxon>Ovalentaria</taxon>
        <taxon>Atherinomorphae</taxon>
        <taxon>Cyprinodontiformes</taxon>
        <taxon>Goodeidae</taxon>
        <taxon>Xenoophorus</taxon>
    </lineage>
</organism>
<proteinExistence type="predicted"/>